<dbReference type="AlphaFoldDB" id="A0A844XXH4"/>
<sequence>MAAILLAALLGLTGSGGSYSGQKLSAGEATVEIPAVSRWAASDTMTIKTRSPAKWTTVLVPAGFGDVFSLEAINPQPQSVSAGPQGDEFVFELKPGEGETSIEFSLRASRPVWQQPLGPFRVNGQESEVSSVTVLP</sequence>
<gene>
    <name evidence="2" type="ORF">GRI69_15325</name>
</gene>
<name>A0A844XXH4_9SPHN</name>
<organism evidence="2 3">
    <name type="scientific">Qipengyuania vulgaris</name>
    <dbReference type="NCBI Taxonomy" id="291985"/>
    <lineage>
        <taxon>Bacteria</taxon>
        <taxon>Pseudomonadati</taxon>
        <taxon>Pseudomonadota</taxon>
        <taxon>Alphaproteobacteria</taxon>
        <taxon>Sphingomonadales</taxon>
        <taxon>Erythrobacteraceae</taxon>
        <taxon>Qipengyuania</taxon>
    </lineage>
</organism>
<evidence type="ECO:0000256" key="1">
    <source>
        <dbReference type="SAM" id="SignalP"/>
    </source>
</evidence>
<keyword evidence="1" id="KW-0732">Signal</keyword>
<reference evidence="2 3" key="1">
    <citation type="submission" date="2019-12" db="EMBL/GenBank/DDBJ databases">
        <title>Genomic-based taxomic classification of the family Erythrobacteraceae.</title>
        <authorList>
            <person name="Xu L."/>
        </authorList>
    </citation>
    <scope>NUCLEOTIDE SEQUENCE [LARGE SCALE GENOMIC DNA]</scope>
    <source>
        <strain evidence="2 3">DSM 17792</strain>
    </source>
</reference>
<proteinExistence type="predicted"/>
<evidence type="ECO:0000313" key="3">
    <source>
        <dbReference type="Proteomes" id="UP000448199"/>
    </source>
</evidence>
<dbReference type="EMBL" id="WTYC01000013">
    <property type="protein sequence ID" value="MXO49622.1"/>
    <property type="molecule type" value="Genomic_DNA"/>
</dbReference>
<accession>A0A844XXH4</accession>
<feature type="chain" id="PRO_5032821687" evidence="1">
    <location>
        <begin position="21"/>
        <end position="136"/>
    </location>
</feature>
<dbReference type="Proteomes" id="UP000448199">
    <property type="component" value="Unassembled WGS sequence"/>
</dbReference>
<dbReference type="RefSeq" id="WP_237453156.1">
    <property type="nucleotide sequence ID" value="NZ_WTYC01000013.1"/>
</dbReference>
<feature type="signal peptide" evidence="1">
    <location>
        <begin position="1"/>
        <end position="20"/>
    </location>
</feature>
<evidence type="ECO:0000313" key="2">
    <source>
        <dbReference type="EMBL" id="MXO49622.1"/>
    </source>
</evidence>
<protein>
    <submittedName>
        <fullName evidence="2">Uncharacterized protein</fullName>
    </submittedName>
</protein>
<comment type="caution">
    <text evidence="2">The sequence shown here is derived from an EMBL/GenBank/DDBJ whole genome shotgun (WGS) entry which is preliminary data.</text>
</comment>
<keyword evidence="3" id="KW-1185">Reference proteome</keyword>